<accession>A0A565AUC7</accession>
<evidence type="ECO:0000313" key="1">
    <source>
        <dbReference type="EMBL" id="VVA92504.1"/>
    </source>
</evidence>
<reference evidence="1" key="1">
    <citation type="submission" date="2019-07" db="EMBL/GenBank/DDBJ databases">
        <authorList>
            <person name="Dittberner H."/>
        </authorList>
    </citation>
    <scope>NUCLEOTIDE SEQUENCE [LARGE SCALE GENOMIC DNA]</scope>
</reference>
<organism evidence="1 2">
    <name type="scientific">Arabis nemorensis</name>
    <dbReference type="NCBI Taxonomy" id="586526"/>
    <lineage>
        <taxon>Eukaryota</taxon>
        <taxon>Viridiplantae</taxon>
        <taxon>Streptophyta</taxon>
        <taxon>Embryophyta</taxon>
        <taxon>Tracheophyta</taxon>
        <taxon>Spermatophyta</taxon>
        <taxon>Magnoliopsida</taxon>
        <taxon>eudicotyledons</taxon>
        <taxon>Gunneridae</taxon>
        <taxon>Pentapetalae</taxon>
        <taxon>rosids</taxon>
        <taxon>malvids</taxon>
        <taxon>Brassicales</taxon>
        <taxon>Brassicaceae</taxon>
        <taxon>Arabideae</taxon>
        <taxon>Arabis</taxon>
    </lineage>
</organism>
<proteinExistence type="predicted"/>
<evidence type="ECO:0000313" key="2">
    <source>
        <dbReference type="Proteomes" id="UP000489600"/>
    </source>
</evidence>
<gene>
    <name evidence="1" type="ORF">ANE_LOCUS2949</name>
</gene>
<keyword evidence="2" id="KW-1185">Reference proteome</keyword>
<comment type="caution">
    <text evidence="1">The sequence shown here is derived from an EMBL/GenBank/DDBJ whole genome shotgun (WGS) entry which is preliminary data.</text>
</comment>
<dbReference type="Proteomes" id="UP000489600">
    <property type="component" value="Unassembled WGS sequence"/>
</dbReference>
<protein>
    <submittedName>
        <fullName evidence="1">Uncharacterized protein</fullName>
    </submittedName>
</protein>
<name>A0A565AUC7_9BRAS</name>
<dbReference type="EMBL" id="CABITT030000001">
    <property type="protein sequence ID" value="VVA92504.1"/>
    <property type="molecule type" value="Genomic_DNA"/>
</dbReference>
<sequence>MDLNPSQFFDFYVARSNSSVRGSFYLTPRERRGVAVVPSKYSHRDANWQKKIFFFWVSPETVSSVDVFRRVPTRFRSNISKC</sequence>
<dbReference type="AlphaFoldDB" id="A0A565AUC7"/>